<name>A0ABU6V4T2_9FABA</name>
<evidence type="ECO:0000256" key="1">
    <source>
        <dbReference type="SAM" id="MobiDB-lite"/>
    </source>
</evidence>
<feature type="region of interest" description="Disordered" evidence="1">
    <location>
        <begin position="166"/>
        <end position="230"/>
    </location>
</feature>
<feature type="compositionally biased region" description="Pro residues" evidence="1">
    <location>
        <begin position="174"/>
        <end position="192"/>
    </location>
</feature>
<keyword evidence="3" id="KW-1185">Reference proteome</keyword>
<protein>
    <submittedName>
        <fullName evidence="2">Uncharacterized protein</fullName>
    </submittedName>
</protein>
<comment type="caution">
    <text evidence="2">The sequence shown here is derived from an EMBL/GenBank/DDBJ whole genome shotgun (WGS) entry which is preliminary data.</text>
</comment>
<reference evidence="2 3" key="1">
    <citation type="journal article" date="2023" name="Plants (Basel)">
        <title>Bridging the Gap: Combining Genomics and Transcriptomics Approaches to Understand Stylosanthes scabra, an Orphan Legume from the Brazilian Caatinga.</title>
        <authorList>
            <person name="Ferreira-Neto J.R.C."/>
            <person name="da Silva M.D."/>
            <person name="Binneck E."/>
            <person name="de Melo N.F."/>
            <person name="da Silva R.H."/>
            <person name="de Melo A.L.T.M."/>
            <person name="Pandolfi V."/>
            <person name="Bustamante F.O."/>
            <person name="Brasileiro-Vidal A.C."/>
            <person name="Benko-Iseppon A.M."/>
        </authorList>
    </citation>
    <scope>NUCLEOTIDE SEQUENCE [LARGE SCALE GENOMIC DNA]</scope>
    <source>
        <tissue evidence="2">Leaves</tissue>
    </source>
</reference>
<accession>A0ABU6V4T2</accession>
<organism evidence="2 3">
    <name type="scientific">Stylosanthes scabra</name>
    <dbReference type="NCBI Taxonomy" id="79078"/>
    <lineage>
        <taxon>Eukaryota</taxon>
        <taxon>Viridiplantae</taxon>
        <taxon>Streptophyta</taxon>
        <taxon>Embryophyta</taxon>
        <taxon>Tracheophyta</taxon>
        <taxon>Spermatophyta</taxon>
        <taxon>Magnoliopsida</taxon>
        <taxon>eudicotyledons</taxon>
        <taxon>Gunneridae</taxon>
        <taxon>Pentapetalae</taxon>
        <taxon>rosids</taxon>
        <taxon>fabids</taxon>
        <taxon>Fabales</taxon>
        <taxon>Fabaceae</taxon>
        <taxon>Papilionoideae</taxon>
        <taxon>50 kb inversion clade</taxon>
        <taxon>dalbergioids sensu lato</taxon>
        <taxon>Dalbergieae</taxon>
        <taxon>Pterocarpus clade</taxon>
        <taxon>Stylosanthes</taxon>
    </lineage>
</organism>
<evidence type="ECO:0000313" key="3">
    <source>
        <dbReference type="Proteomes" id="UP001341840"/>
    </source>
</evidence>
<gene>
    <name evidence="2" type="ORF">PIB30_001141</name>
</gene>
<proteinExistence type="predicted"/>
<evidence type="ECO:0000313" key="2">
    <source>
        <dbReference type="EMBL" id="MED6167243.1"/>
    </source>
</evidence>
<sequence length="230" mass="25611">MAKIREEWGGFASGVKEGNIWIEKVKVSFRNKVVGTKEAKTLKLVEDLSRDDLAIITYREKDDLHPKVSFSANPRTTLIEPYKKTIVIKVLGKHFSYTAKNPIGNRIQPDYTRPIFGPGIGFETTLRLRQCEFHDHYSFEPPPQPLVLCFTALSSHRLPPLRISATPRLRRSVEPPPQPLASLVPTPPPSSTPPSKNSVETPPTVASSVPAPPPSFSVQQDRIPPLLPLL</sequence>
<dbReference type="Proteomes" id="UP001341840">
    <property type="component" value="Unassembled WGS sequence"/>
</dbReference>
<dbReference type="EMBL" id="JASCZI010151037">
    <property type="protein sequence ID" value="MED6167243.1"/>
    <property type="molecule type" value="Genomic_DNA"/>
</dbReference>